<feature type="compositionally biased region" description="Acidic residues" evidence="5">
    <location>
        <begin position="65"/>
        <end position="90"/>
    </location>
</feature>
<feature type="domain" description="Chromo" evidence="6">
    <location>
        <begin position="162"/>
        <end position="250"/>
    </location>
</feature>
<dbReference type="InterPro" id="IPR023780">
    <property type="entry name" value="Chromo_domain"/>
</dbReference>
<dbReference type="GO" id="GO:0005634">
    <property type="term" value="C:nucleus"/>
    <property type="evidence" value="ECO:0007669"/>
    <property type="project" value="TreeGrafter"/>
</dbReference>
<sequence>MSLKLENHDDDVVDSELSIFDENDACYKKGKVQHGGKSGSNLKSAREPKSLAAHTRQRRGRTLFEEEEEEEGGGEGEELSVEDLEDDSEEDFKSKRRKDAHVYRKNVGWSASVNVSCRNNELRTSGRSVRKVSYVETDESEDLDEGKKKKNLKEEVEEEDGRAIEKVLWHQPKGMAEEALRNNKSIEPMLLNYLFDSEPDWNEMEFLIKWKSQSHLHCQWKSLSELQNVNGFKKVLNYTKKVTEDIKYRKAVSRVEIEVSDVSKEMDLDIIKQNSKAERIIADRLKKDGLGDVVPEYFVKWPGLSYAEATLERDIDIAFALDAIDYYKVSLHIIGT</sequence>
<dbReference type="EMBL" id="CACTIH010000322">
    <property type="protein sequence ID" value="CAA2959420.1"/>
    <property type="molecule type" value="Genomic_DNA"/>
</dbReference>
<evidence type="ECO:0000256" key="2">
    <source>
        <dbReference type="ARBA" id="ARBA00022741"/>
    </source>
</evidence>
<evidence type="ECO:0000259" key="6">
    <source>
        <dbReference type="PROSITE" id="PS50013"/>
    </source>
</evidence>
<dbReference type="Gene3D" id="2.40.50.40">
    <property type="match status" value="2"/>
</dbReference>
<evidence type="ECO:0000256" key="4">
    <source>
        <dbReference type="ARBA" id="ARBA00023242"/>
    </source>
</evidence>
<dbReference type="CDD" id="cd18660">
    <property type="entry name" value="CD1_tandem"/>
    <property type="match status" value="1"/>
</dbReference>
<evidence type="ECO:0000256" key="3">
    <source>
        <dbReference type="ARBA" id="ARBA00022840"/>
    </source>
</evidence>
<dbReference type="GO" id="GO:0005524">
    <property type="term" value="F:ATP binding"/>
    <property type="evidence" value="ECO:0007669"/>
    <property type="project" value="UniProtKB-KW"/>
</dbReference>
<dbReference type="GO" id="GO:0000785">
    <property type="term" value="C:chromatin"/>
    <property type="evidence" value="ECO:0007669"/>
    <property type="project" value="TreeGrafter"/>
</dbReference>
<gene>
    <name evidence="7" type="ORF">OLEA9_A114310</name>
</gene>
<feature type="region of interest" description="Disordered" evidence="5">
    <location>
        <begin position="136"/>
        <end position="156"/>
    </location>
</feature>
<dbReference type="PANTHER" id="PTHR45623">
    <property type="entry name" value="CHROMODOMAIN-HELICASE-DNA-BINDING PROTEIN 3-RELATED-RELATED"/>
    <property type="match status" value="1"/>
</dbReference>
<dbReference type="InterPro" id="IPR000953">
    <property type="entry name" value="Chromo/chromo_shadow_dom"/>
</dbReference>
<dbReference type="PANTHER" id="PTHR45623:SF14">
    <property type="entry name" value="CHROMODOMAIN-HELICASE-DNA-BINDING PROTEIN 1"/>
    <property type="match status" value="1"/>
</dbReference>
<evidence type="ECO:0000313" key="8">
    <source>
        <dbReference type="Proteomes" id="UP000594638"/>
    </source>
</evidence>
<dbReference type="GO" id="GO:0034728">
    <property type="term" value="P:nucleosome organization"/>
    <property type="evidence" value="ECO:0007669"/>
    <property type="project" value="TreeGrafter"/>
</dbReference>
<keyword evidence="4" id="KW-0539">Nucleus</keyword>
<dbReference type="SUPFAM" id="SSF54160">
    <property type="entry name" value="Chromo domain-like"/>
    <property type="match status" value="2"/>
</dbReference>
<dbReference type="GO" id="GO:0140658">
    <property type="term" value="F:ATP-dependent chromatin remodeler activity"/>
    <property type="evidence" value="ECO:0007669"/>
    <property type="project" value="TreeGrafter"/>
</dbReference>
<evidence type="ECO:0000313" key="7">
    <source>
        <dbReference type="EMBL" id="CAA2959420.1"/>
    </source>
</evidence>
<keyword evidence="3" id="KW-0067">ATP-binding</keyword>
<keyword evidence="2" id="KW-0547">Nucleotide-binding</keyword>
<comment type="similarity">
    <text evidence="1">Belongs to the SNF2/RAD54 helicase family.</text>
</comment>
<protein>
    <submittedName>
        <fullName evidence="7">CHROMATIN REMODELING 5 isoform X1</fullName>
    </submittedName>
</protein>
<dbReference type="FunFam" id="2.40.50.40:FF:000032">
    <property type="entry name" value="protein CHROMATIN REMODELING 5 isoform X2"/>
    <property type="match status" value="1"/>
</dbReference>
<dbReference type="PROSITE" id="PS50013">
    <property type="entry name" value="CHROMO_2"/>
    <property type="match status" value="2"/>
</dbReference>
<evidence type="ECO:0000256" key="1">
    <source>
        <dbReference type="ARBA" id="ARBA00007025"/>
    </source>
</evidence>
<dbReference type="InterPro" id="IPR016197">
    <property type="entry name" value="Chromo-like_dom_sf"/>
</dbReference>
<name>A0A8S0Q289_OLEEU</name>
<dbReference type="GO" id="GO:0003682">
    <property type="term" value="F:chromatin binding"/>
    <property type="evidence" value="ECO:0007669"/>
    <property type="project" value="TreeGrafter"/>
</dbReference>
<keyword evidence="8" id="KW-1185">Reference proteome</keyword>
<dbReference type="SMART" id="SM00298">
    <property type="entry name" value="CHROMO"/>
    <property type="match status" value="2"/>
</dbReference>
<proteinExistence type="inferred from homology"/>
<dbReference type="GO" id="GO:0003677">
    <property type="term" value="F:DNA binding"/>
    <property type="evidence" value="ECO:0007669"/>
    <property type="project" value="TreeGrafter"/>
</dbReference>
<dbReference type="AlphaFoldDB" id="A0A8S0Q289"/>
<dbReference type="GO" id="GO:0042393">
    <property type="term" value="F:histone binding"/>
    <property type="evidence" value="ECO:0007669"/>
    <property type="project" value="TreeGrafter"/>
</dbReference>
<feature type="region of interest" description="Disordered" evidence="5">
    <location>
        <begin position="29"/>
        <end position="97"/>
    </location>
</feature>
<dbReference type="GO" id="GO:0016887">
    <property type="term" value="F:ATP hydrolysis activity"/>
    <property type="evidence" value="ECO:0007669"/>
    <property type="project" value="TreeGrafter"/>
</dbReference>
<comment type="caution">
    <text evidence="7">The sequence shown here is derived from an EMBL/GenBank/DDBJ whole genome shotgun (WGS) entry which is preliminary data.</text>
</comment>
<dbReference type="Gramene" id="OE9A114310T1">
    <property type="protein sequence ID" value="OE9A114310C1"/>
    <property type="gene ID" value="OE9A114310"/>
</dbReference>
<dbReference type="OrthoDB" id="1740167at2759"/>
<accession>A0A8S0Q289</accession>
<organism evidence="7 8">
    <name type="scientific">Olea europaea subsp. europaea</name>
    <dbReference type="NCBI Taxonomy" id="158383"/>
    <lineage>
        <taxon>Eukaryota</taxon>
        <taxon>Viridiplantae</taxon>
        <taxon>Streptophyta</taxon>
        <taxon>Embryophyta</taxon>
        <taxon>Tracheophyta</taxon>
        <taxon>Spermatophyta</taxon>
        <taxon>Magnoliopsida</taxon>
        <taxon>eudicotyledons</taxon>
        <taxon>Gunneridae</taxon>
        <taxon>Pentapetalae</taxon>
        <taxon>asterids</taxon>
        <taxon>lamiids</taxon>
        <taxon>Lamiales</taxon>
        <taxon>Oleaceae</taxon>
        <taxon>Oleeae</taxon>
        <taxon>Olea</taxon>
    </lineage>
</organism>
<dbReference type="Pfam" id="PF00385">
    <property type="entry name" value="Chromo"/>
    <property type="match status" value="1"/>
</dbReference>
<evidence type="ECO:0000256" key="5">
    <source>
        <dbReference type="SAM" id="MobiDB-lite"/>
    </source>
</evidence>
<dbReference type="Proteomes" id="UP000594638">
    <property type="component" value="Unassembled WGS sequence"/>
</dbReference>
<dbReference type="FunFam" id="2.40.50.40:FF:000038">
    <property type="entry name" value="Chromo domain-containing protein 1"/>
    <property type="match status" value="1"/>
</dbReference>
<feature type="domain" description="Chromo" evidence="6">
    <location>
        <begin position="275"/>
        <end position="327"/>
    </location>
</feature>
<reference evidence="7 8" key="1">
    <citation type="submission" date="2019-12" db="EMBL/GenBank/DDBJ databases">
        <authorList>
            <person name="Alioto T."/>
            <person name="Alioto T."/>
            <person name="Gomez Garrido J."/>
        </authorList>
    </citation>
    <scope>NUCLEOTIDE SEQUENCE [LARGE SCALE GENOMIC DNA]</scope>
</reference>